<protein>
    <submittedName>
        <fullName evidence="7">Polyprenyl synthetase</fullName>
    </submittedName>
</protein>
<dbReference type="GO" id="GO:0004659">
    <property type="term" value="F:prenyltransferase activity"/>
    <property type="evidence" value="ECO:0007669"/>
    <property type="project" value="InterPro"/>
</dbReference>
<comment type="similarity">
    <text evidence="2 6">Belongs to the FPP/GGPP synthase family.</text>
</comment>
<keyword evidence="5" id="KW-0460">Magnesium</keyword>
<dbReference type="RefSeq" id="WP_190849783.1">
    <property type="nucleotide sequence ID" value="NZ_AP023440.1"/>
</dbReference>
<accession>A0A7G1P106</accession>
<dbReference type="InterPro" id="IPR000092">
    <property type="entry name" value="Polyprenyl_synt"/>
</dbReference>
<keyword evidence="8" id="KW-1185">Reference proteome</keyword>
<dbReference type="GO" id="GO:0046872">
    <property type="term" value="F:metal ion binding"/>
    <property type="evidence" value="ECO:0007669"/>
    <property type="project" value="UniProtKB-KW"/>
</dbReference>
<proteinExistence type="inferred from homology"/>
<evidence type="ECO:0000256" key="1">
    <source>
        <dbReference type="ARBA" id="ARBA00001946"/>
    </source>
</evidence>
<dbReference type="PROSITE" id="PS00444">
    <property type="entry name" value="POLYPRENYL_SYNTHASE_2"/>
    <property type="match status" value="1"/>
</dbReference>
<evidence type="ECO:0000256" key="6">
    <source>
        <dbReference type="RuleBase" id="RU004466"/>
    </source>
</evidence>
<comment type="cofactor">
    <cofactor evidence="1">
        <name>Mg(2+)</name>
        <dbReference type="ChEBI" id="CHEBI:18420"/>
    </cofactor>
</comment>
<evidence type="ECO:0000256" key="4">
    <source>
        <dbReference type="ARBA" id="ARBA00022723"/>
    </source>
</evidence>
<reference evidence="7 8" key="1">
    <citation type="journal article" date="2014" name="Int. J. Syst. Evol. Microbiol.">
        <title>Complete genome sequence of Corynebacterium casei LMG S-19264T (=DSM 44701T), isolated from a smear-ripened cheese.</title>
        <authorList>
            <consortium name="US DOE Joint Genome Institute (JGI-PGF)"/>
            <person name="Walter F."/>
            <person name="Albersmeier A."/>
            <person name="Kalinowski J."/>
            <person name="Ruckert C."/>
        </authorList>
    </citation>
    <scope>NUCLEOTIDE SEQUENCE [LARGE SCALE GENOMIC DNA]</scope>
    <source>
        <strain evidence="7 8">JCM 4677</strain>
    </source>
</reference>
<dbReference type="PANTHER" id="PTHR12001">
    <property type="entry name" value="GERANYLGERANYL PYROPHOSPHATE SYNTHASE"/>
    <property type="match status" value="1"/>
</dbReference>
<dbReference type="Pfam" id="PF00348">
    <property type="entry name" value="polyprenyl_synt"/>
    <property type="match status" value="1"/>
</dbReference>
<evidence type="ECO:0000313" key="7">
    <source>
        <dbReference type="EMBL" id="BCL26745.1"/>
    </source>
</evidence>
<dbReference type="Proteomes" id="UP000516444">
    <property type="component" value="Chromosome"/>
</dbReference>
<dbReference type="CDD" id="cd00685">
    <property type="entry name" value="Trans_IPPS_HT"/>
    <property type="match status" value="1"/>
</dbReference>
<dbReference type="AlphaFoldDB" id="A0A7G1P106"/>
<name>A0A7G1P106_9ACTN</name>
<dbReference type="GO" id="GO:0008299">
    <property type="term" value="P:isoprenoid biosynthetic process"/>
    <property type="evidence" value="ECO:0007669"/>
    <property type="project" value="InterPro"/>
</dbReference>
<sequence>MVDDRVVVREAASVGHTEGRRGGFSCAEDFRAVEEVLARFLEEQGALSAEPEVAELVGWVRGSLAGGKQLRPLLCCLGWRAGGGTGPLPPAVARVAASFEMFHTFAVLHDDVMDDAETRRGRPAAQHLVAARHRGHAQAQKLGRDTAILLGDIALGWSYELVGTADIDDHRRRRVGRALATMRTQTVVGQYLDLVGTDTAPAGTVEDVGHGAVEDVGHALRIARGKTAGYTVGWPLHIGAVLAHADETIIEALTRFGLAVGEAFQLRDDLLNVFGHAPTTGKPSGDDLCHRKHTALLALAWRDADPRQRARLTQLMDRTSLDETALTEARTILTDTGARSHIEDLITTRLDEARQALTETTLPPDITTTLTDLAHHATHRDH</sequence>
<organism evidence="7 8">
    <name type="scientific">Streptomyces aurantiacus</name>
    <dbReference type="NCBI Taxonomy" id="47760"/>
    <lineage>
        <taxon>Bacteria</taxon>
        <taxon>Bacillati</taxon>
        <taxon>Actinomycetota</taxon>
        <taxon>Actinomycetes</taxon>
        <taxon>Kitasatosporales</taxon>
        <taxon>Streptomycetaceae</taxon>
        <taxon>Streptomyces</taxon>
        <taxon>Streptomyces aurantiacus group</taxon>
    </lineage>
</organism>
<evidence type="ECO:0000256" key="5">
    <source>
        <dbReference type="ARBA" id="ARBA00022842"/>
    </source>
</evidence>
<keyword evidence="4" id="KW-0479">Metal-binding</keyword>
<gene>
    <name evidence="7" type="ORF">GCM10017557_16040</name>
</gene>
<evidence type="ECO:0000313" key="8">
    <source>
        <dbReference type="Proteomes" id="UP000516444"/>
    </source>
</evidence>
<dbReference type="InterPro" id="IPR008949">
    <property type="entry name" value="Isoprenoid_synthase_dom_sf"/>
</dbReference>
<dbReference type="Gene3D" id="1.10.600.10">
    <property type="entry name" value="Farnesyl Diphosphate Synthase"/>
    <property type="match status" value="1"/>
</dbReference>
<dbReference type="SUPFAM" id="SSF48576">
    <property type="entry name" value="Terpenoid synthases"/>
    <property type="match status" value="1"/>
</dbReference>
<dbReference type="KEGG" id="sgm:GCM10017557_16040"/>
<keyword evidence="3 6" id="KW-0808">Transferase</keyword>
<dbReference type="SFLD" id="SFLDS00005">
    <property type="entry name" value="Isoprenoid_Synthase_Type_I"/>
    <property type="match status" value="1"/>
</dbReference>
<dbReference type="PROSITE" id="PS00723">
    <property type="entry name" value="POLYPRENYL_SYNTHASE_1"/>
    <property type="match status" value="1"/>
</dbReference>
<dbReference type="InterPro" id="IPR033749">
    <property type="entry name" value="Polyprenyl_synt_CS"/>
</dbReference>
<evidence type="ECO:0000256" key="3">
    <source>
        <dbReference type="ARBA" id="ARBA00022679"/>
    </source>
</evidence>
<evidence type="ECO:0000256" key="2">
    <source>
        <dbReference type="ARBA" id="ARBA00006706"/>
    </source>
</evidence>
<dbReference type="EMBL" id="AP023440">
    <property type="protein sequence ID" value="BCL26745.1"/>
    <property type="molecule type" value="Genomic_DNA"/>
</dbReference>
<dbReference type="PANTHER" id="PTHR12001:SF85">
    <property type="entry name" value="SHORT CHAIN ISOPRENYL DIPHOSPHATE SYNTHASE"/>
    <property type="match status" value="1"/>
</dbReference>